<feature type="transmembrane region" description="Helical" evidence="1">
    <location>
        <begin position="12"/>
        <end position="35"/>
    </location>
</feature>
<organism evidence="2">
    <name type="scientific">marine sediment metagenome</name>
    <dbReference type="NCBI Taxonomy" id="412755"/>
    <lineage>
        <taxon>unclassified sequences</taxon>
        <taxon>metagenomes</taxon>
        <taxon>ecological metagenomes</taxon>
    </lineage>
</organism>
<evidence type="ECO:0000256" key="1">
    <source>
        <dbReference type="SAM" id="Phobius"/>
    </source>
</evidence>
<comment type="caution">
    <text evidence="2">The sequence shown here is derived from an EMBL/GenBank/DDBJ whole genome shotgun (WGS) entry which is preliminary data.</text>
</comment>
<dbReference type="EMBL" id="LAZR01022306">
    <property type="protein sequence ID" value="KKL82327.1"/>
    <property type="molecule type" value="Genomic_DNA"/>
</dbReference>
<feature type="transmembrane region" description="Helical" evidence="1">
    <location>
        <begin position="41"/>
        <end position="62"/>
    </location>
</feature>
<name>A0A0F9I4M7_9ZZZZ</name>
<gene>
    <name evidence="2" type="ORF">LCGC14_1985900</name>
</gene>
<evidence type="ECO:0000313" key="2">
    <source>
        <dbReference type="EMBL" id="KKL82327.1"/>
    </source>
</evidence>
<protein>
    <submittedName>
        <fullName evidence="2">Uncharacterized protein</fullName>
    </submittedName>
</protein>
<reference evidence="2" key="1">
    <citation type="journal article" date="2015" name="Nature">
        <title>Complex archaea that bridge the gap between prokaryotes and eukaryotes.</title>
        <authorList>
            <person name="Spang A."/>
            <person name="Saw J.H."/>
            <person name="Jorgensen S.L."/>
            <person name="Zaremba-Niedzwiedzka K."/>
            <person name="Martijn J."/>
            <person name="Lind A.E."/>
            <person name="van Eijk R."/>
            <person name="Schleper C."/>
            <person name="Guy L."/>
            <person name="Ettema T.J."/>
        </authorList>
    </citation>
    <scope>NUCLEOTIDE SEQUENCE</scope>
</reference>
<proteinExistence type="predicted"/>
<sequence length="69" mass="8146">MEEIEKQLKWFSIIQGIVTIAAAIFIATALFIANYEVDAKNVGWLCVLWLCFLSFINFRYAWKITRRKE</sequence>
<keyword evidence="1" id="KW-0812">Transmembrane</keyword>
<keyword evidence="1" id="KW-1133">Transmembrane helix</keyword>
<keyword evidence="1" id="KW-0472">Membrane</keyword>
<dbReference type="AlphaFoldDB" id="A0A0F9I4M7"/>
<accession>A0A0F9I4M7</accession>